<dbReference type="Proteomes" id="UP000629371">
    <property type="component" value="Unassembled WGS sequence"/>
</dbReference>
<organism evidence="1 2">
    <name type="scientific">Streptomyces siderophoricus</name>
    <dbReference type="NCBI Taxonomy" id="2802281"/>
    <lineage>
        <taxon>Bacteria</taxon>
        <taxon>Bacillati</taxon>
        <taxon>Actinomycetota</taxon>
        <taxon>Actinomycetes</taxon>
        <taxon>Kitasatosporales</taxon>
        <taxon>Streptomycetaceae</taxon>
        <taxon>Streptomyces</taxon>
    </lineage>
</organism>
<name>A0ABS1N1R9_9ACTN</name>
<dbReference type="Gene3D" id="1.10.860.10">
    <property type="entry name" value="DNAb Helicase, Chain A"/>
    <property type="match status" value="1"/>
</dbReference>
<comment type="caution">
    <text evidence="1">The sequence shown here is derived from an EMBL/GenBank/DDBJ whole genome shotgun (WGS) entry which is preliminary data.</text>
</comment>
<gene>
    <name evidence="1" type="ORF">JK360_32630</name>
</gene>
<evidence type="ECO:0000313" key="2">
    <source>
        <dbReference type="Proteomes" id="UP000629371"/>
    </source>
</evidence>
<proteinExistence type="predicted"/>
<accession>A0ABS1N1R9</accession>
<dbReference type="RefSeq" id="WP_201810237.1">
    <property type="nucleotide sequence ID" value="NZ_JAERRI010000024.1"/>
</dbReference>
<dbReference type="InterPro" id="IPR016136">
    <property type="entry name" value="DNA_helicase_N/primase_C"/>
</dbReference>
<sequence length="73" mass="8027">MYEADDLDDLPPPQPVHYTEQALLGALSLEPHRLDTIGRPTPDHFDCRTHGAPFAAIRTVSAPDPKQHAKDTA</sequence>
<protein>
    <submittedName>
        <fullName evidence="1">Uncharacterized protein</fullName>
    </submittedName>
</protein>
<reference evidence="1 2" key="1">
    <citation type="submission" date="2021-01" db="EMBL/GenBank/DDBJ databases">
        <title>WGS of actinomycetes isolated from Thailand.</title>
        <authorList>
            <person name="Thawai C."/>
        </authorList>
    </citation>
    <scope>NUCLEOTIDE SEQUENCE [LARGE SCALE GENOMIC DNA]</scope>
    <source>
        <strain evidence="1 2">CH9-7</strain>
    </source>
</reference>
<keyword evidence="2" id="KW-1185">Reference proteome</keyword>
<evidence type="ECO:0000313" key="1">
    <source>
        <dbReference type="EMBL" id="MBL1094006.1"/>
    </source>
</evidence>
<dbReference type="EMBL" id="JAERRI010000024">
    <property type="protein sequence ID" value="MBL1094006.1"/>
    <property type="molecule type" value="Genomic_DNA"/>
</dbReference>